<dbReference type="Gene3D" id="3.40.570.10">
    <property type="entry name" value="Extracellular Endonuclease, subunit A"/>
    <property type="match status" value="1"/>
</dbReference>
<dbReference type="InterPro" id="IPR044925">
    <property type="entry name" value="His-Me_finger_sf"/>
</dbReference>
<dbReference type="InterPro" id="IPR044929">
    <property type="entry name" value="DNA/RNA_non-sp_Endonuclease_sf"/>
</dbReference>
<keyword evidence="2" id="KW-1185">Reference proteome</keyword>
<protein>
    <submittedName>
        <fullName evidence="1">Uncharacterized protein</fullName>
    </submittedName>
</protein>
<accession>A0A8T0AEQ1</accession>
<evidence type="ECO:0000313" key="1">
    <source>
        <dbReference type="EMBL" id="KAF7689789.1"/>
    </source>
</evidence>
<dbReference type="PANTHER" id="PTHR21472">
    <property type="entry name" value="ENDONUCLEASE DOMAIN-CONTAINING 1 PROTEIN ENDOD1"/>
    <property type="match status" value="1"/>
</dbReference>
<dbReference type="EMBL" id="JABFDY010000024">
    <property type="protein sequence ID" value="KAF7689789.1"/>
    <property type="molecule type" value="Genomic_DNA"/>
</dbReference>
<dbReference type="InterPro" id="IPR039015">
    <property type="entry name" value="ENDOD1"/>
</dbReference>
<dbReference type="SUPFAM" id="SSF54060">
    <property type="entry name" value="His-Me finger endonucleases"/>
    <property type="match status" value="1"/>
</dbReference>
<sequence>MAKKMSTDCINKGLKAYVVTGVVPGNTKLKNRVLIPSHYWTAFCCLDNNNKPKLSLGWSSVNWVSGDRSPERSDELPKKLRVCTRLRIRFHR</sequence>
<name>A0A8T0AEQ1_SILME</name>
<reference evidence="1" key="1">
    <citation type="submission" date="2020-08" db="EMBL/GenBank/DDBJ databases">
        <title>Chromosome-level assembly of Southern catfish (Silurus meridionalis) provides insights into visual adaptation to the nocturnal and benthic lifestyles.</title>
        <authorList>
            <person name="Zhang Y."/>
            <person name="Wang D."/>
            <person name="Peng Z."/>
        </authorList>
    </citation>
    <scope>NUCLEOTIDE SEQUENCE</scope>
    <source>
        <strain evidence="1">SWU-2019-XX</strain>
        <tissue evidence="1">Muscle</tissue>
    </source>
</reference>
<comment type="caution">
    <text evidence="1">The sequence shown here is derived from an EMBL/GenBank/DDBJ whole genome shotgun (WGS) entry which is preliminary data.</text>
</comment>
<dbReference type="PANTHER" id="PTHR21472:SF30">
    <property type="entry name" value="ENDONUCLEASE DOMAIN-CONTAINING 1 PROTEIN-RELATED"/>
    <property type="match status" value="1"/>
</dbReference>
<dbReference type="AlphaFoldDB" id="A0A8T0AEQ1"/>
<gene>
    <name evidence="1" type="ORF">HF521_013142</name>
</gene>
<organism evidence="1 2">
    <name type="scientific">Silurus meridionalis</name>
    <name type="common">Southern catfish</name>
    <name type="synonym">Silurus soldatovi meridionalis</name>
    <dbReference type="NCBI Taxonomy" id="175797"/>
    <lineage>
        <taxon>Eukaryota</taxon>
        <taxon>Metazoa</taxon>
        <taxon>Chordata</taxon>
        <taxon>Craniata</taxon>
        <taxon>Vertebrata</taxon>
        <taxon>Euteleostomi</taxon>
        <taxon>Actinopterygii</taxon>
        <taxon>Neopterygii</taxon>
        <taxon>Teleostei</taxon>
        <taxon>Ostariophysi</taxon>
        <taxon>Siluriformes</taxon>
        <taxon>Siluridae</taxon>
        <taxon>Silurus</taxon>
    </lineage>
</organism>
<proteinExistence type="predicted"/>
<dbReference type="Proteomes" id="UP000606274">
    <property type="component" value="Unassembled WGS sequence"/>
</dbReference>
<evidence type="ECO:0000313" key="2">
    <source>
        <dbReference type="Proteomes" id="UP000606274"/>
    </source>
</evidence>